<organism evidence="1 2">
    <name type="scientific">Aeoliella straminimaris</name>
    <dbReference type="NCBI Taxonomy" id="2954799"/>
    <lineage>
        <taxon>Bacteria</taxon>
        <taxon>Pseudomonadati</taxon>
        <taxon>Planctomycetota</taxon>
        <taxon>Planctomycetia</taxon>
        <taxon>Pirellulales</taxon>
        <taxon>Lacipirellulaceae</taxon>
        <taxon>Aeoliella</taxon>
    </lineage>
</organism>
<dbReference type="NCBIfam" id="TIGR04256">
    <property type="entry name" value="GxxExxY"/>
    <property type="match status" value="1"/>
</dbReference>
<keyword evidence="2" id="KW-1185">Reference proteome</keyword>
<dbReference type="AlphaFoldDB" id="A0A9X2FI37"/>
<reference evidence="1" key="1">
    <citation type="submission" date="2022-06" db="EMBL/GenBank/DDBJ databases">
        <title>Aeoliella straminimaris, a novel planctomycete from sediments.</title>
        <authorList>
            <person name="Vitorino I.R."/>
            <person name="Lage O.M."/>
        </authorList>
    </citation>
    <scope>NUCLEOTIDE SEQUENCE</scope>
    <source>
        <strain evidence="1">ICT_H6.2</strain>
    </source>
</reference>
<dbReference type="Gene3D" id="3.90.320.10">
    <property type="match status" value="1"/>
</dbReference>
<evidence type="ECO:0000313" key="2">
    <source>
        <dbReference type="Proteomes" id="UP001155241"/>
    </source>
</evidence>
<dbReference type="InterPro" id="IPR026350">
    <property type="entry name" value="GxxExxY"/>
</dbReference>
<dbReference type="RefSeq" id="WP_252854845.1">
    <property type="nucleotide sequence ID" value="NZ_JAMXLR010000077.1"/>
</dbReference>
<accession>A0A9X2FI37</accession>
<dbReference type="Pfam" id="PF13366">
    <property type="entry name" value="PDDEXK_3"/>
    <property type="match status" value="1"/>
</dbReference>
<evidence type="ECO:0000313" key="1">
    <source>
        <dbReference type="EMBL" id="MCO6046731.1"/>
    </source>
</evidence>
<proteinExistence type="predicted"/>
<comment type="caution">
    <text evidence="1">The sequence shown here is derived from an EMBL/GenBank/DDBJ whole genome shotgun (WGS) entry which is preliminary data.</text>
</comment>
<name>A0A9X2FI37_9BACT</name>
<sequence>MEINDITRQIVDAAVKVHSHLGPGLLESVYLQCLAYELRERGLTVEKEVPLPITYFGVRIEAGFRIDLLVEDQVVIELKSVEEIAPVHKKQLLTYLRLTDKKIGLLLNFNVNLMKDGITRIANGAAD</sequence>
<protein>
    <submittedName>
        <fullName evidence="1">GxxExxY protein</fullName>
    </submittedName>
</protein>
<dbReference type="EMBL" id="JAMXLR010000077">
    <property type="protein sequence ID" value="MCO6046731.1"/>
    <property type="molecule type" value="Genomic_DNA"/>
</dbReference>
<dbReference type="InterPro" id="IPR011604">
    <property type="entry name" value="PDDEXK-like_dom_sf"/>
</dbReference>
<gene>
    <name evidence="1" type="ORF">NG895_22775</name>
</gene>
<dbReference type="Proteomes" id="UP001155241">
    <property type="component" value="Unassembled WGS sequence"/>
</dbReference>